<evidence type="ECO:0000313" key="1">
    <source>
        <dbReference type="EMBL" id="KRN75537.1"/>
    </source>
</evidence>
<proteinExistence type="predicted"/>
<dbReference type="InterPro" id="IPR032083">
    <property type="entry name" value="DUF4811"/>
</dbReference>
<gene>
    <name evidence="1" type="ORF">IV73_GL000018</name>
</gene>
<organism evidence="1 2">
    <name type="scientific">Weissella kandleri</name>
    <dbReference type="NCBI Taxonomy" id="1616"/>
    <lineage>
        <taxon>Bacteria</taxon>
        <taxon>Bacillati</taxon>
        <taxon>Bacillota</taxon>
        <taxon>Bacilli</taxon>
        <taxon>Lactobacillales</taxon>
        <taxon>Lactobacillaceae</taxon>
        <taxon>Weissella</taxon>
    </lineage>
</organism>
<dbReference type="STRING" id="1616.IV73_GL000018"/>
<dbReference type="Pfam" id="PF16069">
    <property type="entry name" value="DUF4811"/>
    <property type="match status" value="1"/>
</dbReference>
<dbReference type="EMBL" id="JQBP01000001">
    <property type="protein sequence ID" value="KRN75537.1"/>
    <property type="molecule type" value="Genomic_DNA"/>
</dbReference>
<dbReference type="AlphaFoldDB" id="A0A0R2JE01"/>
<protein>
    <recommendedName>
        <fullName evidence="3">DUF4811 domain-containing protein</fullName>
    </recommendedName>
</protein>
<accession>A0A0R2JE01</accession>
<name>A0A0R2JE01_9LACO</name>
<comment type="caution">
    <text evidence="1">The sequence shown here is derived from an EMBL/GenBank/DDBJ whole genome shotgun (WGS) entry which is preliminary data.</text>
</comment>
<dbReference type="PATRIC" id="fig|1616.3.peg.18"/>
<sequence>MIFYSVAMIKKPVLRISMTTIGLLLLVGAVGLTTLNFNQHWGMKEVTTTQTRAIYSAAPAQSPVKMVIKKELGTKADNYVLVYRDHADDQEAEAHFIPDKDDMNKLVHSSATYRVADVDEATVTTKVTRWRFDSDLAKYLFSFAGMDGSLARQSSVVTVPKEGWTVMTPDEAKAAAKKAAQMQQQMMEQQAQMAGH</sequence>
<dbReference type="Proteomes" id="UP000051655">
    <property type="component" value="Unassembled WGS sequence"/>
</dbReference>
<evidence type="ECO:0000313" key="2">
    <source>
        <dbReference type="Proteomes" id="UP000051655"/>
    </source>
</evidence>
<keyword evidence="2" id="KW-1185">Reference proteome</keyword>
<evidence type="ECO:0008006" key="3">
    <source>
        <dbReference type="Google" id="ProtNLM"/>
    </source>
</evidence>
<reference evidence="1 2" key="1">
    <citation type="journal article" date="2015" name="Genome Announc.">
        <title>Expanding the biotechnology potential of lactobacilli through comparative genomics of 213 strains and associated genera.</title>
        <authorList>
            <person name="Sun Z."/>
            <person name="Harris H.M."/>
            <person name="McCann A."/>
            <person name="Guo C."/>
            <person name="Argimon S."/>
            <person name="Zhang W."/>
            <person name="Yang X."/>
            <person name="Jeffery I.B."/>
            <person name="Cooney J.C."/>
            <person name="Kagawa T.F."/>
            <person name="Liu W."/>
            <person name="Song Y."/>
            <person name="Salvetti E."/>
            <person name="Wrobel A."/>
            <person name="Rasinkangas P."/>
            <person name="Parkhill J."/>
            <person name="Rea M.C."/>
            <person name="O'Sullivan O."/>
            <person name="Ritari J."/>
            <person name="Douillard F.P."/>
            <person name="Paul Ross R."/>
            <person name="Yang R."/>
            <person name="Briner A.E."/>
            <person name="Felis G.E."/>
            <person name="de Vos W.M."/>
            <person name="Barrangou R."/>
            <person name="Klaenhammer T.R."/>
            <person name="Caufield P.W."/>
            <person name="Cui Y."/>
            <person name="Zhang H."/>
            <person name="O'Toole P.W."/>
        </authorList>
    </citation>
    <scope>NUCLEOTIDE SEQUENCE [LARGE SCALE GENOMIC DNA]</scope>
    <source>
        <strain evidence="1 2">DSM 20593</strain>
    </source>
</reference>